<evidence type="ECO:0000313" key="3">
    <source>
        <dbReference type="Proteomes" id="UP000007148"/>
    </source>
</evidence>
<keyword evidence="3" id="KW-1185">Reference proteome</keyword>
<evidence type="ECO:0000313" key="2">
    <source>
        <dbReference type="EMBL" id="CCA75006.1"/>
    </source>
</evidence>
<keyword evidence="1" id="KW-0472">Membrane</keyword>
<accession>G4TUL3</accession>
<proteinExistence type="predicted"/>
<feature type="transmembrane region" description="Helical" evidence="1">
    <location>
        <begin position="6"/>
        <end position="28"/>
    </location>
</feature>
<sequence length="158" mass="18019">MGRYEGAYILYWIVPCVLSLPIFVFCTIRSTIRRIRLHNRVRRMLDGGYAVFWVSTDDVNQTLDQNKPPKLWTYANSPGTIFSQYYVERHPLSCAVLPSESSVPVIFGASRASRVPFRPKVKKDDEKDGIILVLPVQMPGSPMQIALGTYVCDYSRQD</sequence>
<name>G4TUL3_SERID</name>
<keyword evidence="1" id="KW-1133">Transmembrane helix</keyword>
<comment type="caution">
    <text evidence="2">The sequence shown here is derived from an EMBL/GenBank/DDBJ whole genome shotgun (WGS) entry which is preliminary data.</text>
</comment>
<gene>
    <name evidence="2" type="ORF">PIIN_11884</name>
</gene>
<evidence type="ECO:0000256" key="1">
    <source>
        <dbReference type="SAM" id="Phobius"/>
    </source>
</evidence>
<organism evidence="2 3">
    <name type="scientific">Serendipita indica (strain DSM 11827)</name>
    <name type="common">Root endophyte fungus</name>
    <name type="synonym">Piriformospora indica</name>
    <dbReference type="NCBI Taxonomy" id="1109443"/>
    <lineage>
        <taxon>Eukaryota</taxon>
        <taxon>Fungi</taxon>
        <taxon>Dikarya</taxon>
        <taxon>Basidiomycota</taxon>
        <taxon>Agaricomycotina</taxon>
        <taxon>Agaricomycetes</taxon>
        <taxon>Sebacinales</taxon>
        <taxon>Serendipitaceae</taxon>
        <taxon>Serendipita</taxon>
    </lineage>
</organism>
<dbReference type="Proteomes" id="UP000007148">
    <property type="component" value="Unassembled WGS sequence"/>
</dbReference>
<dbReference type="EMBL" id="CAFZ01000384">
    <property type="protein sequence ID" value="CCA75006.1"/>
    <property type="molecule type" value="Genomic_DNA"/>
</dbReference>
<dbReference type="InParanoid" id="G4TUL3"/>
<reference evidence="2 3" key="1">
    <citation type="journal article" date="2011" name="PLoS Pathog.">
        <title>Endophytic Life Strategies Decoded by Genome and Transcriptome Analyses of the Mutualistic Root Symbiont Piriformospora indica.</title>
        <authorList>
            <person name="Zuccaro A."/>
            <person name="Lahrmann U."/>
            <person name="Guldener U."/>
            <person name="Langen G."/>
            <person name="Pfiffi S."/>
            <person name="Biedenkopf D."/>
            <person name="Wong P."/>
            <person name="Samans B."/>
            <person name="Grimm C."/>
            <person name="Basiewicz M."/>
            <person name="Murat C."/>
            <person name="Martin F."/>
            <person name="Kogel K.H."/>
        </authorList>
    </citation>
    <scope>NUCLEOTIDE SEQUENCE [LARGE SCALE GENOMIC DNA]</scope>
    <source>
        <strain evidence="2 3">DSM 11827</strain>
    </source>
</reference>
<keyword evidence="1" id="KW-0812">Transmembrane</keyword>
<protein>
    <submittedName>
        <fullName evidence="2">Uncharacterized protein</fullName>
    </submittedName>
</protein>
<dbReference type="HOGENOM" id="CLU_1670069_0_0_1"/>
<dbReference type="AlphaFoldDB" id="G4TUL3"/>